<proteinExistence type="predicted"/>
<protein>
    <submittedName>
        <fullName evidence="1">Glycoside hydrolase family 2</fullName>
    </submittedName>
</protein>
<accession>A0A7C8KYY3</accession>
<dbReference type="AlphaFoldDB" id="A0A7C8KYY3"/>
<dbReference type="Gene3D" id="3.20.20.80">
    <property type="entry name" value="Glycosidases"/>
    <property type="match status" value="1"/>
</dbReference>
<organism evidence="1 2">
    <name type="scientific">Gracilibacillus oryzae</name>
    <dbReference type="NCBI Taxonomy" id="1672701"/>
    <lineage>
        <taxon>Bacteria</taxon>
        <taxon>Bacillati</taxon>
        <taxon>Bacillota</taxon>
        <taxon>Bacilli</taxon>
        <taxon>Bacillales</taxon>
        <taxon>Bacillaceae</taxon>
        <taxon>Gracilibacillus</taxon>
    </lineage>
</organism>
<evidence type="ECO:0000313" key="2">
    <source>
        <dbReference type="Proteomes" id="UP000480246"/>
    </source>
</evidence>
<dbReference type="InterPro" id="IPR017853">
    <property type="entry name" value="GH"/>
</dbReference>
<dbReference type="SUPFAM" id="SSF51445">
    <property type="entry name" value="(Trans)glycosidases"/>
    <property type="match status" value="1"/>
</dbReference>
<gene>
    <name evidence="1" type="ORF">F9U64_08580</name>
</gene>
<name>A0A7C8KYY3_9BACI</name>
<keyword evidence="1" id="KW-0378">Hydrolase</keyword>
<reference evidence="1 2" key="1">
    <citation type="submission" date="2019-10" db="EMBL/GenBank/DDBJ databases">
        <title>Gracilibacillus sp. nov. isolated from rice seeds.</title>
        <authorList>
            <person name="He S."/>
        </authorList>
    </citation>
    <scope>NUCLEOTIDE SEQUENCE [LARGE SCALE GENOMIC DNA]</scope>
    <source>
        <strain evidence="1 2">TD8</strain>
    </source>
</reference>
<dbReference type="GO" id="GO:0016787">
    <property type="term" value="F:hydrolase activity"/>
    <property type="evidence" value="ECO:0007669"/>
    <property type="project" value="UniProtKB-KW"/>
</dbReference>
<evidence type="ECO:0000313" key="1">
    <source>
        <dbReference type="EMBL" id="KAB8137658.1"/>
    </source>
</evidence>
<sequence length="146" mass="16999">NDGWEHTISDIIALHDYEELGKVFYDHYKEKDSILNNKIPHNKRKYAFAEGYKYKGQPVMITEYGGIAFNDSSGWGYGNQVNSEEEFLTRYQNITDAIKRIPYICGYCYTQTTDVQQEINGLLKEDRTPKIAMDKIKKVNDAIKRD</sequence>
<dbReference type="EMBL" id="WEID01000039">
    <property type="protein sequence ID" value="KAB8137658.1"/>
    <property type="molecule type" value="Genomic_DNA"/>
</dbReference>
<feature type="non-terminal residue" evidence="1">
    <location>
        <position position="1"/>
    </location>
</feature>
<comment type="caution">
    <text evidence="1">The sequence shown here is derived from an EMBL/GenBank/DDBJ whole genome shotgun (WGS) entry which is preliminary data.</text>
</comment>
<dbReference type="Proteomes" id="UP000480246">
    <property type="component" value="Unassembled WGS sequence"/>
</dbReference>
<keyword evidence="2" id="KW-1185">Reference proteome</keyword>